<dbReference type="Proteomes" id="UP000254340">
    <property type="component" value="Unassembled WGS sequence"/>
</dbReference>
<feature type="transmembrane region" description="Helical" evidence="1">
    <location>
        <begin position="40"/>
        <end position="66"/>
    </location>
</feature>
<keyword evidence="1" id="KW-0812">Transmembrane</keyword>
<proteinExistence type="predicted"/>
<dbReference type="AlphaFoldDB" id="A0A377XF24"/>
<organism evidence="2 3">
    <name type="scientific">Klebsiella pneumoniae</name>
    <dbReference type="NCBI Taxonomy" id="573"/>
    <lineage>
        <taxon>Bacteria</taxon>
        <taxon>Pseudomonadati</taxon>
        <taxon>Pseudomonadota</taxon>
        <taxon>Gammaproteobacteria</taxon>
        <taxon>Enterobacterales</taxon>
        <taxon>Enterobacteriaceae</taxon>
        <taxon>Klebsiella/Raoultella group</taxon>
        <taxon>Klebsiella</taxon>
        <taxon>Klebsiella pneumoniae complex</taxon>
    </lineage>
</organism>
<evidence type="ECO:0000313" key="2">
    <source>
        <dbReference type="EMBL" id="STT79605.1"/>
    </source>
</evidence>
<accession>A0A377XF24</accession>
<protein>
    <submittedName>
        <fullName evidence="2">Uncharacterized protein</fullName>
    </submittedName>
</protein>
<dbReference type="EMBL" id="UGLH01000005">
    <property type="protein sequence ID" value="STT79605.1"/>
    <property type="molecule type" value="Genomic_DNA"/>
</dbReference>
<keyword evidence="1" id="KW-0472">Membrane</keyword>
<evidence type="ECO:0000256" key="1">
    <source>
        <dbReference type="SAM" id="Phobius"/>
    </source>
</evidence>
<keyword evidence="1" id="KW-1133">Transmembrane helix</keyword>
<evidence type="ECO:0000313" key="3">
    <source>
        <dbReference type="Proteomes" id="UP000254340"/>
    </source>
</evidence>
<gene>
    <name evidence="2" type="ORF">NCTC5047_02166</name>
</gene>
<name>A0A377XF24_KLEPN</name>
<sequence>MSFSLDVVNGLGCNGSPSSKAVLTQVIITLKNAGSLNVPLATIAALMPTLALLMLLPAFIAVLLAVS</sequence>
<reference evidence="2 3" key="1">
    <citation type="submission" date="2018-06" db="EMBL/GenBank/DDBJ databases">
        <authorList>
            <consortium name="Pathogen Informatics"/>
            <person name="Doyle S."/>
        </authorList>
    </citation>
    <scope>NUCLEOTIDE SEQUENCE [LARGE SCALE GENOMIC DNA]</scope>
    <source>
        <strain evidence="2 3">NCTC5047</strain>
    </source>
</reference>